<evidence type="ECO:0000256" key="2">
    <source>
        <dbReference type="ARBA" id="ARBA00012438"/>
    </source>
</evidence>
<evidence type="ECO:0000256" key="5">
    <source>
        <dbReference type="ARBA" id="ARBA00022777"/>
    </source>
</evidence>
<feature type="transmembrane region" description="Helical" evidence="8">
    <location>
        <begin position="6"/>
        <end position="23"/>
    </location>
</feature>
<comment type="catalytic activity">
    <reaction evidence="1">
        <text>ATP + protein L-histidine = ADP + protein N-phospho-L-histidine.</text>
        <dbReference type="EC" id="2.7.13.3"/>
    </reaction>
</comment>
<dbReference type="SMART" id="SM00387">
    <property type="entry name" value="HATPase_c"/>
    <property type="match status" value="1"/>
</dbReference>
<keyword evidence="5 10" id="KW-0418">Kinase</keyword>
<proteinExistence type="predicted"/>
<evidence type="ECO:0000256" key="8">
    <source>
        <dbReference type="SAM" id="Phobius"/>
    </source>
</evidence>
<keyword evidence="11" id="KW-1185">Reference proteome</keyword>
<dbReference type="RefSeq" id="WP_151666872.1">
    <property type="nucleotide sequence ID" value="NZ_WBVO01000003.1"/>
</dbReference>
<dbReference type="EC" id="2.7.13.3" evidence="2"/>
<dbReference type="AlphaFoldDB" id="A0A6N6RKP2"/>
<evidence type="ECO:0000313" key="10">
    <source>
        <dbReference type="EMBL" id="KAB2813670.1"/>
    </source>
</evidence>
<evidence type="ECO:0000256" key="6">
    <source>
        <dbReference type="ARBA" id="ARBA00022840"/>
    </source>
</evidence>
<organism evidence="10 11">
    <name type="scientific">Phaeocystidibacter luteus</name>
    <dbReference type="NCBI Taxonomy" id="911197"/>
    <lineage>
        <taxon>Bacteria</taxon>
        <taxon>Pseudomonadati</taxon>
        <taxon>Bacteroidota</taxon>
        <taxon>Flavobacteriia</taxon>
        <taxon>Flavobacteriales</taxon>
        <taxon>Phaeocystidibacteraceae</taxon>
        <taxon>Phaeocystidibacter</taxon>
    </lineage>
</organism>
<comment type="caution">
    <text evidence="10">The sequence shown here is derived from an EMBL/GenBank/DDBJ whole genome shotgun (WGS) entry which is preliminary data.</text>
</comment>
<evidence type="ECO:0000256" key="7">
    <source>
        <dbReference type="ARBA" id="ARBA00023012"/>
    </source>
</evidence>
<accession>A0A6N6RKP2</accession>
<evidence type="ECO:0000256" key="4">
    <source>
        <dbReference type="ARBA" id="ARBA00022741"/>
    </source>
</evidence>
<dbReference type="SUPFAM" id="SSF55874">
    <property type="entry name" value="ATPase domain of HSP90 chaperone/DNA topoisomerase II/histidine kinase"/>
    <property type="match status" value="1"/>
</dbReference>
<dbReference type="InterPro" id="IPR003594">
    <property type="entry name" value="HATPase_dom"/>
</dbReference>
<dbReference type="Proteomes" id="UP000468650">
    <property type="component" value="Unassembled WGS sequence"/>
</dbReference>
<dbReference type="PROSITE" id="PS50109">
    <property type="entry name" value="HIS_KIN"/>
    <property type="match status" value="1"/>
</dbReference>
<dbReference type="PANTHER" id="PTHR42878">
    <property type="entry name" value="TWO-COMPONENT HISTIDINE KINASE"/>
    <property type="match status" value="1"/>
</dbReference>
<evidence type="ECO:0000256" key="3">
    <source>
        <dbReference type="ARBA" id="ARBA00022679"/>
    </source>
</evidence>
<protein>
    <recommendedName>
        <fullName evidence="2">histidine kinase</fullName>
        <ecNumber evidence="2">2.7.13.3</ecNumber>
    </recommendedName>
</protein>
<keyword evidence="7" id="KW-0902">Two-component regulatory system</keyword>
<dbReference type="PRINTS" id="PR00344">
    <property type="entry name" value="BCTRLSENSOR"/>
</dbReference>
<dbReference type="InterPro" id="IPR036097">
    <property type="entry name" value="HisK_dim/P_sf"/>
</dbReference>
<dbReference type="InterPro" id="IPR036890">
    <property type="entry name" value="HATPase_C_sf"/>
</dbReference>
<dbReference type="InterPro" id="IPR004358">
    <property type="entry name" value="Sig_transdc_His_kin-like_C"/>
</dbReference>
<feature type="domain" description="Histidine kinase" evidence="9">
    <location>
        <begin position="77"/>
        <end position="295"/>
    </location>
</feature>
<dbReference type="GO" id="GO:0000155">
    <property type="term" value="F:phosphorelay sensor kinase activity"/>
    <property type="evidence" value="ECO:0007669"/>
    <property type="project" value="InterPro"/>
</dbReference>
<evidence type="ECO:0000259" key="9">
    <source>
        <dbReference type="PROSITE" id="PS50109"/>
    </source>
</evidence>
<dbReference type="OrthoDB" id="9781208at2"/>
<evidence type="ECO:0000313" key="11">
    <source>
        <dbReference type="Proteomes" id="UP000468650"/>
    </source>
</evidence>
<name>A0A6N6RKP2_9FLAO</name>
<keyword evidence="8" id="KW-1133">Transmembrane helix</keyword>
<dbReference type="GO" id="GO:0000156">
    <property type="term" value="F:phosphorelay response regulator activity"/>
    <property type="evidence" value="ECO:0007669"/>
    <property type="project" value="TreeGrafter"/>
</dbReference>
<dbReference type="GO" id="GO:0007234">
    <property type="term" value="P:osmosensory signaling via phosphorelay pathway"/>
    <property type="evidence" value="ECO:0007669"/>
    <property type="project" value="TreeGrafter"/>
</dbReference>
<dbReference type="GO" id="GO:0005524">
    <property type="term" value="F:ATP binding"/>
    <property type="evidence" value="ECO:0007669"/>
    <property type="project" value="UniProtKB-KW"/>
</dbReference>
<dbReference type="SUPFAM" id="SSF47384">
    <property type="entry name" value="Homodimeric domain of signal transducing histidine kinase"/>
    <property type="match status" value="1"/>
</dbReference>
<keyword evidence="6" id="KW-0067">ATP-binding</keyword>
<dbReference type="InterPro" id="IPR050351">
    <property type="entry name" value="BphY/WalK/GraS-like"/>
</dbReference>
<evidence type="ECO:0000256" key="1">
    <source>
        <dbReference type="ARBA" id="ARBA00000085"/>
    </source>
</evidence>
<keyword evidence="8" id="KW-0472">Membrane</keyword>
<dbReference type="Gene3D" id="3.30.565.10">
    <property type="entry name" value="Histidine kinase-like ATPase, C-terminal domain"/>
    <property type="match status" value="1"/>
</dbReference>
<dbReference type="Gene3D" id="1.10.287.130">
    <property type="match status" value="1"/>
</dbReference>
<gene>
    <name evidence="10" type="ORF">F8C67_05775</name>
</gene>
<dbReference type="InterPro" id="IPR005467">
    <property type="entry name" value="His_kinase_dom"/>
</dbReference>
<dbReference type="PANTHER" id="PTHR42878:SF7">
    <property type="entry name" value="SENSOR HISTIDINE KINASE GLRK"/>
    <property type="match status" value="1"/>
</dbReference>
<keyword evidence="4" id="KW-0547">Nucleotide-binding</keyword>
<sequence>MSIIDLILIATSAFLLIAVVWLVQRLKKSATVIGSLEDRVEILLKEKEDLASHIDDLKAAENLLRTTNYTRAKIMSIISHNVKGPLKYLHYVSNFLDKNWDNLSDEELRHSSMAILDTSQSLYDLVDNVLKWSKQQNAEIQFNPERFTVTSLIDEEIKIQSPLFATKELKVKNLVDEGFELIADRHLLRLMLQNVFSNAIKFSKDGGTIRIKAKRNGDTCSVLVEDEGVGMSKGEIERIFDINDHYTRPGTNNEKGNGIGLLIIQDLVSLHGGSIAFRSRPEKGTTVELSFPLQEEPAVVA</sequence>
<keyword evidence="8" id="KW-0812">Transmembrane</keyword>
<dbReference type="Pfam" id="PF02518">
    <property type="entry name" value="HATPase_c"/>
    <property type="match status" value="1"/>
</dbReference>
<reference evidence="10 11" key="1">
    <citation type="submission" date="2019-09" db="EMBL/GenBank/DDBJ databases">
        <title>Genomes of family Cryomorphaceae.</title>
        <authorList>
            <person name="Bowman J.P."/>
        </authorList>
    </citation>
    <scope>NUCLEOTIDE SEQUENCE [LARGE SCALE GENOMIC DNA]</scope>
    <source>
        <strain evidence="10 11">LMG 25704</strain>
    </source>
</reference>
<keyword evidence="3" id="KW-0808">Transferase</keyword>
<dbReference type="EMBL" id="WBVO01000003">
    <property type="protein sequence ID" value="KAB2813670.1"/>
    <property type="molecule type" value="Genomic_DNA"/>
</dbReference>
<dbReference type="GO" id="GO:0030295">
    <property type="term" value="F:protein kinase activator activity"/>
    <property type="evidence" value="ECO:0007669"/>
    <property type="project" value="TreeGrafter"/>
</dbReference>